<keyword evidence="4" id="KW-1185">Reference proteome</keyword>
<reference evidence="2 4" key="2">
    <citation type="journal article" date="2014" name="BMC Genomics">
        <title>An improved genome release (version Mt4.0) for the model legume Medicago truncatula.</title>
        <authorList>
            <person name="Tang H."/>
            <person name="Krishnakumar V."/>
            <person name="Bidwell S."/>
            <person name="Rosen B."/>
            <person name="Chan A."/>
            <person name="Zhou S."/>
            <person name="Gentzbittel L."/>
            <person name="Childs K.L."/>
            <person name="Yandell M."/>
            <person name="Gundlach H."/>
            <person name="Mayer K.F."/>
            <person name="Schwartz D.C."/>
            <person name="Town C.D."/>
        </authorList>
    </citation>
    <scope>GENOME REANNOTATION</scope>
    <source>
        <strain evidence="2">A17</strain>
        <strain evidence="3 4">cv. Jemalong A17</strain>
    </source>
</reference>
<keyword evidence="2" id="KW-0238">DNA-binding</keyword>
<gene>
    <name evidence="2" type="ordered locus">MTR_1g013060</name>
</gene>
<dbReference type="ExpressionAtlas" id="A0A072VE81">
    <property type="expression patterns" value="differential"/>
</dbReference>
<dbReference type="PANTHER" id="PTHR47718:SF18">
    <property type="entry name" value="PROTEIN FAR1-RELATED SEQUENCE 5-LIKE"/>
    <property type="match status" value="1"/>
</dbReference>
<organism evidence="2 4">
    <name type="scientific">Medicago truncatula</name>
    <name type="common">Barrel medic</name>
    <name type="synonym">Medicago tribuloides</name>
    <dbReference type="NCBI Taxonomy" id="3880"/>
    <lineage>
        <taxon>Eukaryota</taxon>
        <taxon>Viridiplantae</taxon>
        <taxon>Streptophyta</taxon>
        <taxon>Embryophyta</taxon>
        <taxon>Tracheophyta</taxon>
        <taxon>Spermatophyta</taxon>
        <taxon>Magnoliopsida</taxon>
        <taxon>eudicotyledons</taxon>
        <taxon>Gunneridae</taxon>
        <taxon>Pentapetalae</taxon>
        <taxon>rosids</taxon>
        <taxon>fabids</taxon>
        <taxon>Fabales</taxon>
        <taxon>Fabaceae</taxon>
        <taxon>Papilionoideae</taxon>
        <taxon>50 kb inversion clade</taxon>
        <taxon>NPAAA clade</taxon>
        <taxon>Hologalegina</taxon>
        <taxon>IRL clade</taxon>
        <taxon>Trifolieae</taxon>
        <taxon>Medicago</taxon>
    </lineage>
</organism>
<proteinExistence type="predicted"/>
<dbReference type="Proteomes" id="UP000002051">
    <property type="component" value="Unassembled WGS sequence"/>
</dbReference>
<dbReference type="EMBL" id="CM001217">
    <property type="protein sequence ID" value="KEH39861.1"/>
    <property type="molecule type" value="Genomic_DNA"/>
</dbReference>
<name>A0A072VE81_MEDTR</name>
<feature type="domain" description="FAR1" evidence="1">
    <location>
        <begin position="39"/>
        <end position="131"/>
    </location>
</feature>
<reference evidence="2 4" key="1">
    <citation type="journal article" date="2011" name="Nature">
        <title>The Medicago genome provides insight into the evolution of rhizobial symbioses.</title>
        <authorList>
            <person name="Young N.D."/>
            <person name="Debelle F."/>
            <person name="Oldroyd G.E."/>
            <person name="Geurts R."/>
            <person name="Cannon S.B."/>
            <person name="Udvardi M.K."/>
            <person name="Benedito V.A."/>
            <person name="Mayer K.F."/>
            <person name="Gouzy J."/>
            <person name="Schoof H."/>
            <person name="Van de Peer Y."/>
            <person name="Proost S."/>
            <person name="Cook D.R."/>
            <person name="Meyers B.C."/>
            <person name="Spannagl M."/>
            <person name="Cheung F."/>
            <person name="De Mita S."/>
            <person name="Krishnakumar V."/>
            <person name="Gundlach H."/>
            <person name="Zhou S."/>
            <person name="Mudge J."/>
            <person name="Bharti A.K."/>
            <person name="Murray J.D."/>
            <person name="Naoumkina M.A."/>
            <person name="Rosen B."/>
            <person name="Silverstein K.A."/>
            <person name="Tang H."/>
            <person name="Rombauts S."/>
            <person name="Zhao P.X."/>
            <person name="Zhou P."/>
            <person name="Barbe V."/>
            <person name="Bardou P."/>
            <person name="Bechner M."/>
            <person name="Bellec A."/>
            <person name="Berger A."/>
            <person name="Berges H."/>
            <person name="Bidwell S."/>
            <person name="Bisseling T."/>
            <person name="Choisne N."/>
            <person name="Couloux A."/>
            <person name="Denny R."/>
            <person name="Deshpande S."/>
            <person name="Dai X."/>
            <person name="Doyle J.J."/>
            <person name="Dudez A.M."/>
            <person name="Farmer A.D."/>
            <person name="Fouteau S."/>
            <person name="Franken C."/>
            <person name="Gibelin C."/>
            <person name="Gish J."/>
            <person name="Goldstein S."/>
            <person name="Gonzalez A.J."/>
            <person name="Green P.J."/>
            <person name="Hallab A."/>
            <person name="Hartog M."/>
            <person name="Hua A."/>
            <person name="Humphray S.J."/>
            <person name="Jeong D.H."/>
            <person name="Jing Y."/>
            <person name="Jocker A."/>
            <person name="Kenton S.M."/>
            <person name="Kim D.J."/>
            <person name="Klee K."/>
            <person name="Lai H."/>
            <person name="Lang C."/>
            <person name="Lin S."/>
            <person name="Macmil S.L."/>
            <person name="Magdelenat G."/>
            <person name="Matthews L."/>
            <person name="McCorrison J."/>
            <person name="Monaghan E.L."/>
            <person name="Mun J.H."/>
            <person name="Najar F.Z."/>
            <person name="Nicholson C."/>
            <person name="Noirot C."/>
            <person name="O'Bleness M."/>
            <person name="Paule C.R."/>
            <person name="Poulain J."/>
            <person name="Prion F."/>
            <person name="Qin B."/>
            <person name="Qu C."/>
            <person name="Retzel E.F."/>
            <person name="Riddle C."/>
            <person name="Sallet E."/>
            <person name="Samain S."/>
            <person name="Samson N."/>
            <person name="Sanders I."/>
            <person name="Saurat O."/>
            <person name="Scarpelli C."/>
            <person name="Schiex T."/>
            <person name="Segurens B."/>
            <person name="Severin A.J."/>
            <person name="Sherrier D.J."/>
            <person name="Shi R."/>
            <person name="Sims S."/>
            <person name="Singer S.R."/>
            <person name="Sinharoy S."/>
            <person name="Sterck L."/>
            <person name="Viollet A."/>
            <person name="Wang B.B."/>
            <person name="Wang K."/>
            <person name="Wang M."/>
            <person name="Wang X."/>
            <person name="Warfsmann J."/>
            <person name="Weissenbach J."/>
            <person name="White D.D."/>
            <person name="White J.D."/>
            <person name="Wiley G.B."/>
            <person name="Wincker P."/>
            <person name="Xing Y."/>
            <person name="Yang L."/>
            <person name="Yao Z."/>
            <person name="Ying F."/>
            <person name="Zhai J."/>
            <person name="Zhou L."/>
            <person name="Zuber A."/>
            <person name="Denarie J."/>
            <person name="Dixon R.A."/>
            <person name="May G.D."/>
            <person name="Schwartz D.C."/>
            <person name="Rogers J."/>
            <person name="Quetier F."/>
            <person name="Town C.D."/>
            <person name="Roe B.A."/>
        </authorList>
    </citation>
    <scope>NUCLEOTIDE SEQUENCE [LARGE SCALE GENOMIC DNA]</scope>
    <source>
        <strain evidence="2">A17</strain>
        <strain evidence="3 4">cv. Jemalong A17</strain>
    </source>
</reference>
<dbReference type="STRING" id="3880.A0A072VE81"/>
<dbReference type="GO" id="GO:0003677">
    <property type="term" value="F:DNA binding"/>
    <property type="evidence" value="ECO:0007669"/>
    <property type="project" value="UniProtKB-KW"/>
</dbReference>
<sequence length="230" mass="26832">MREYDKDVFLENDFVPNCDEELKPKVGQIFDTLKEGKQIYQNYAHSVVFNVRSSSKTIYKNGVKRLKYFVCSKEGYLPYKKKDEAQSAVVVKSKRNSLTRERCNANAVFKWVEGGKYELARLDESHTHALASPTKRSFLRSTRKVNPIHKSLLHAYSRENIGPSKTFHLMKEQSRDYENVGCKQKDLHNYSGDLQTLLKDSDANVFIDNFRRNQELNPSFFYAHEVDEED</sequence>
<protein>
    <submittedName>
        <fullName evidence="2">FAR1 DNA-binding domain protein</fullName>
    </submittedName>
</protein>
<dbReference type="EnsemblPlants" id="KEH39861">
    <property type="protein sequence ID" value="KEH39861"/>
    <property type="gene ID" value="MTR_1g013060"/>
</dbReference>
<evidence type="ECO:0000313" key="4">
    <source>
        <dbReference type="Proteomes" id="UP000002051"/>
    </source>
</evidence>
<evidence type="ECO:0000313" key="3">
    <source>
        <dbReference type="EnsemblPlants" id="KEH39861"/>
    </source>
</evidence>
<dbReference type="InterPro" id="IPR004330">
    <property type="entry name" value="FAR1_DNA_bnd_dom"/>
</dbReference>
<dbReference type="Pfam" id="PF03101">
    <property type="entry name" value="FAR1"/>
    <property type="match status" value="1"/>
</dbReference>
<dbReference type="AlphaFoldDB" id="A0A072VE81"/>
<evidence type="ECO:0000313" key="2">
    <source>
        <dbReference type="EMBL" id="KEH39861.1"/>
    </source>
</evidence>
<accession>A0A072VE81</accession>
<reference evidence="3" key="3">
    <citation type="submission" date="2015-04" db="UniProtKB">
        <authorList>
            <consortium name="EnsemblPlants"/>
        </authorList>
    </citation>
    <scope>IDENTIFICATION</scope>
    <source>
        <strain evidence="3">cv. Jemalong A17</strain>
    </source>
</reference>
<evidence type="ECO:0000259" key="1">
    <source>
        <dbReference type="Pfam" id="PF03101"/>
    </source>
</evidence>
<dbReference type="HOGENOM" id="CLU_090227_2_0_1"/>
<dbReference type="PANTHER" id="PTHR47718">
    <property type="entry name" value="OS01G0519700 PROTEIN"/>
    <property type="match status" value="1"/>
</dbReference>